<feature type="domain" description="3-hydroxyacyl-CoA dehydrogenase NAD binding" evidence="3">
    <location>
        <begin position="40"/>
        <end position="172"/>
    </location>
</feature>
<evidence type="ECO:0000313" key="4">
    <source>
        <dbReference type="EMBL" id="UQA91994.1"/>
    </source>
</evidence>
<dbReference type="Pfam" id="PF02737">
    <property type="entry name" value="3HCDH_N"/>
    <property type="match status" value="1"/>
</dbReference>
<dbReference type="PANTHER" id="PTHR48075">
    <property type="entry name" value="3-HYDROXYACYL-COA DEHYDROGENASE FAMILY PROTEIN"/>
    <property type="match status" value="1"/>
</dbReference>
<reference evidence="4" key="1">
    <citation type="submission" date="2021-10" db="EMBL/GenBank/DDBJ databases">
        <title>Streptomyces nigrumlapis sp.nov.,an antimicrobial producing actinobacterium isolated from Black Gobi rocks.</title>
        <authorList>
            <person name="Wen Y."/>
            <person name="Zhang W."/>
            <person name="Liu X.G."/>
        </authorList>
    </citation>
    <scope>NUCLEOTIDE SEQUENCE</scope>
    <source>
        <strain evidence="4">ST13-2-2</strain>
    </source>
</reference>
<sequence>MAPGRHPRCLDARTINSGRVARRPSAVPGAWRPGSRYETTSRSETSLNRAVAKGKLSEPAGKAALDGISLTPDIKELADRQLVIESINEDEAAKAALFKTLDRIVEASDALLASNTSSLPVMRLARATTRPQRVIGMHFFSPVPVLPLVELTGSLLTDETACDRAERFATEVLGAGSAGAGRQEERLAARGSTQVTGRRP</sequence>
<name>A0ABY4M595_9ACTN</name>
<protein>
    <recommendedName>
        <fullName evidence="3">3-hydroxyacyl-CoA dehydrogenase NAD binding domain-containing protein</fullName>
    </recommendedName>
</protein>
<keyword evidence="5" id="KW-1185">Reference proteome</keyword>
<gene>
    <name evidence="4" type="ORF">K9S39_09155</name>
</gene>
<comment type="similarity">
    <text evidence="1">Belongs to the 3-hydroxyacyl-CoA dehydrogenase family.</text>
</comment>
<feature type="region of interest" description="Disordered" evidence="2">
    <location>
        <begin position="21"/>
        <end position="46"/>
    </location>
</feature>
<evidence type="ECO:0000256" key="1">
    <source>
        <dbReference type="ARBA" id="ARBA00009463"/>
    </source>
</evidence>
<evidence type="ECO:0000256" key="2">
    <source>
        <dbReference type="SAM" id="MobiDB-lite"/>
    </source>
</evidence>
<dbReference type="EMBL" id="CP086322">
    <property type="protein sequence ID" value="UQA91994.1"/>
    <property type="molecule type" value="Genomic_DNA"/>
</dbReference>
<dbReference type="InterPro" id="IPR006176">
    <property type="entry name" value="3-OHacyl-CoA_DH_NAD-bd"/>
</dbReference>
<dbReference type="PANTHER" id="PTHR48075:SF9">
    <property type="entry name" value="3-HYDROXYBUTYRYL-COA DEHYDROGENASE"/>
    <property type="match status" value="1"/>
</dbReference>
<dbReference type="Proteomes" id="UP000830115">
    <property type="component" value="Chromosome"/>
</dbReference>
<dbReference type="InterPro" id="IPR036291">
    <property type="entry name" value="NAD(P)-bd_dom_sf"/>
</dbReference>
<organism evidence="4 5">
    <name type="scientific">Streptomyces halobius</name>
    <dbReference type="NCBI Taxonomy" id="2879846"/>
    <lineage>
        <taxon>Bacteria</taxon>
        <taxon>Bacillati</taxon>
        <taxon>Actinomycetota</taxon>
        <taxon>Actinomycetes</taxon>
        <taxon>Kitasatosporales</taxon>
        <taxon>Streptomycetaceae</taxon>
        <taxon>Streptomyces</taxon>
    </lineage>
</organism>
<accession>A0ABY4M595</accession>
<dbReference type="SUPFAM" id="SSF51735">
    <property type="entry name" value="NAD(P)-binding Rossmann-fold domains"/>
    <property type="match status" value="1"/>
</dbReference>
<feature type="compositionally biased region" description="Low complexity" evidence="2">
    <location>
        <begin position="36"/>
        <end position="46"/>
    </location>
</feature>
<dbReference type="Gene3D" id="3.40.50.720">
    <property type="entry name" value="NAD(P)-binding Rossmann-like Domain"/>
    <property type="match status" value="1"/>
</dbReference>
<feature type="compositionally biased region" description="Polar residues" evidence="2">
    <location>
        <begin position="191"/>
        <end position="200"/>
    </location>
</feature>
<feature type="region of interest" description="Disordered" evidence="2">
    <location>
        <begin position="175"/>
        <end position="200"/>
    </location>
</feature>
<dbReference type="RefSeq" id="WP_248862809.1">
    <property type="nucleotide sequence ID" value="NZ_CP086322.1"/>
</dbReference>
<proteinExistence type="inferred from homology"/>
<evidence type="ECO:0000313" key="5">
    <source>
        <dbReference type="Proteomes" id="UP000830115"/>
    </source>
</evidence>
<evidence type="ECO:0000259" key="3">
    <source>
        <dbReference type="Pfam" id="PF02737"/>
    </source>
</evidence>